<dbReference type="EMBL" id="QSQT01000030">
    <property type="protein sequence ID" value="RGK52546.1"/>
    <property type="molecule type" value="Genomic_DNA"/>
</dbReference>
<feature type="region of interest" description="Disordered" evidence="1">
    <location>
        <begin position="522"/>
        <end position="542"/>
    </location>
</feature>
<dbReference type="SMART" id="SM00382">
    <property type="entry name" value="AAA"/>
    <property type="match status" value="1"/>
</dbReference>
<evidence type="ECO:0000313" key="4">
    <source>
        <dbReference type="Proteomes" id="UP000260862"/>
    </source>
</evidence>
<feature type="compositionally biased region" description="Basic and acidic residues" evidence="1">
    <location>
        <begin position="522"/>
        <end position="534"/>
    </location>
</feature>
<dbReference type="InterPro" id="IPR045427">
    <property type="entry name" value="MoxR"/>
</dbReference>
<feature type="domain" description="AAA+ ATPase" evidence="2">
    <location>
        <begin position="35"/>
        <end position="178"/>
    </location>
</feature>
<dbReference type="InterPro" id="IPR041538">
    <property type="entry name" value="RavA-like_AAA_lid"/>
</dbReference>
<dbReference type="PANTHER" id="PTHR32204:SF0">
    <property type="entry name" value="ATPASE RAVA"/>
    <property type="match status" value="1"/>
</dbReference>
<evidence type="ECO:0000256" key="1">
    <source>
        <dbReference type="SAM" id="MobiDB-lite"/>
    </source>
</evidence>
<protein>
    <submittedName>
        <fullName evidence="3">ATPase</fullName>
    </submittedName>
</protein>
<dbReference type="SUPFAM" id="SSF52540">
    <property type="entry name" value="P-loop containing nucleoside triphosphate hydrolases"/>
    <property type="match status" value="1"/>
</dbReference>
<dbReference type="Pfam" id="PF20030">
    <property type="entry name" value="bpMoxR"/>
    <property type="match status" value="1"/>
</dbReference>
<dbReference type="PANTHER" id="PTHR32204">
    <property type="entry name" value="ATPASE RAVA"/>
    <property type="match status" value="1"/>
</dbReference>
<dbReference type="InterPro" id="IPR003593">
    <property type="entry name" value="AAA+_ATPase"/>
</dbReference>
<sequence length="542" mass="61711">METLKNRIVKLLGTLNERVYGKEEVMALALLSAVAGESIFLLGPPGVAKSMVARRLKLMFRGGTAFEYLMSRFSTPDEIFGPVSIARLKNEDTYERMTEGYLPTATVVFLDEIWKAGPAIQNALLTVINEKIFRNGQFSVRVPMKGLIAASNELPASGQGLEALYDRFLVRKLVGGIEDLSDFDRMISTADESEPEVDESLAVSDEEYRQWQEQMKSVGLHYSVLEVIHSLKDKLEDYNRQLENADSPSSVALYVSDRRWKKVVRLLRAAAFLQGNTEVRLSDCLLMVHCLWNETSQIDWVRDAVLTAVGESVRGYVLNLSGIETDLQALKKELDSAGALRERADAGLQLVDTYYYQVERVRLAGRLLLFASDYQQLDDVGKQFYLHKDKYKTDCYVLKKYDPSMRNKVSPSKVYTLRRGRRSVFINNYEYPLLCTPDCASLPAMEVQAQEDIPARFSQLEQRLSHAEAHCGDWVKEEADYCANHLFVGKREKEAMSRILGEPSKALFRYRNELEEMKHAYRKENEEYPSERPENSLFGATS</sequence>
<evidence type="ECO:0000313" key="3">
    <source>
        <dbReference type="EMBL" id="RGK52546.1"/>
    </source>
</evidence>
<accession>A0A3E4MT60</accession>
<comment type="caution">
    <text evidence="3">The sequence shown here is derived from an EMBL/GenBank/DDBJ whole genome shotgun (WGS) entry which is preliminary data.</text>
</comment>
<dbReference type="Proteomes" id="UP000260862">
    <property type="component" value="Unassembled WGS sequence"/>
</dbReference>
<name>A0A3E4MT60_9BACT</name>
<dbReference type="CDD" id="cd00009">
    <property type="entry name" value="AAA"/>
    <property type="match status" value="1"/>
</dbReference>
<organism evidence="3 4">
    <name type="scientific">Phocaeicola plebeius</name>
    <dbReference type="NCBI Taxonomy" id="310297"/>
    <lineage>
        <taxon>Bacteria</taxon>
        <taxon>Pseudomonadati</taxon>
        <taxon>Bacteroidota</taxon>
        <taxon>Bacteroidia</taxon>
        <taxon>Bacteroidales</taxon>
        <taxon>Bacteroidaceae</taxon>
        <taxon>Phocaeicola</taxon>
    </lineage>
</organism>
<dbReference type="AlphaFoldDB" id="A0A3E4MT60"/>
<dbReference type="InterPro" id="IPR027417">
    <property type="entry name" value="P-loop_NTPase"/>
</dbReference>
<dbReference type="RefSeq" id="WP_117673777.1">
    <property type="nucleotide sequence ID" value="NZ_CABOGR010000030.1"/>
</dbReference>
<reference evidence="3 4" key="1">
    <citation type="submission" date="2018-08" db="EMBL/GenBank/DDBJ databases">
        <title>A genome reference for cultivated species of the human gut microbiota.</title>
        <authorList>
            <person name="Zou Y."/>
            <person name="Xue W."/>
            <person name="Luo G."/>
        </authorList>
    </citation>
    <scope>NUCLEOTIDE SEQUENCE [LARGE SCALE GENOMIC DNA]</scope>
    <source>
        <strain evidence="3 4">TF10-3AC</strain>
    </source>
</reference>
<evidence type="ECO:0000259" key="2">
    <source>
        <dbReference type="SMART" id="SM00382"/>
    </source>
</evidence>
<gene>
    <name evidence="3" type="ORF">DXD04_13540</name>
</gene>
<proteinExistence type="predicted"/>
<dbReference type="Gene3D" id="3.40.50.300">
    <property type="entry name" value="P-loop containing nucleotide triphosphate hydrolases"/>
    <property type="match status" value="1"/>
</dbReference>
<dbReference type="InterPro" id="IPR050513">
    <property type="entry name" value="RavA_ATPases"/>
</dbReference>
<keyword evidence="4" id="KW-1185">Reference proteome</keyword>
<dbReference type="Pfam" id="PF17868">
    <property type="entry name" value="AAA_lid_8"/>
    <property type="match status" value="1"/>
</dbReference>